<evidence type="ECO:0000313" key="1">
    <source>
        <dbReference type="EMBL" id="TQJ12642.1"/>
    </source>
</evidence>
<sequence length="58" mass="5789">AEISPSKDRELSGSTVKVVTVTKATKVEVFAFGYNDDAGSAGSGEITASASVVAVQVG</sequence>
<accession>A0A542EBC0</accession>
<proteinExistence type="predicted"/>
<dbReference type="Proteomes" id="UP000316298">
    <property type="component" value="Unassembled WGS sequence"/>
</dbReference>
<gene>
    <name evidence="1" type="ORF">FB475_5591</name>
</gene>
<evidence type="ECO:0000313" key="2">
    <source>
        <dbReference type="Proteomes" id="UP000316298"/>
    </source>
</evidence>
<name>A0A542EBC0_9ACTN</name>
<dbReference type="AlphaFoldDB" id="A0A542EBC0"/>
<protein>
    <submittedName>
        <fullName evidence="1">Uncharacterized protein</fullName>
    </submittedName>
</protein>
<feature type="non-terminal residue" evidence="1">
    <location>
        <position position="1"/>
    </location>
</feature>
<comment type="caution">
    <text evidence="1">The sequence shown here is derived from an EMBL/GenBank/DDBJ whole genome shotgun (WGS) entry which is preliminary data.</text>
</comment>
<keyword evidence="2" id="KW-1185">Reference proteome</keyword>
<dbReference type="EMBL" id="VFMM01000002">
    <property type="protein sequence ID" value="TQJ12642.1"/>
    <property type="molecule type" value="Genomic_DNA"/>
</dbReference>
<organism evidence="1 2">
    <name type="scientific">Kribbella jejuensis</name>
    <dbReference type="NCBI Taxonomy" id="236068"/>
    <lineage>
        <taxon>Bacteria</taxon>
        <taxon>Bacillati</taxon>
        <taxon>Actinomycetota</taxon>
        <taxon>Actinomycetes</taxon>
        <taxon>Propionibacteriales</taxon>
        <taxon>Kribbellaceae</taxon>
        <taxon>Kribbella</taxon>
    </lineage>
</organism>
<reference evidence="1 2" key="1">
    <citation type="submission" date="2019-06" db="EMBL/GenBank/DDBJ databases">
        <title>Sequencing the genomes of 1000 actinobacteria strains.</title>
        <authorList>
            <person name="Klenk H.-P."/>
        </authorList>
    </citation>
    <scope>NUCLEOTIDE SEQUENCE [LARGE SCALE GENOMIC DNA]</scope>
    <source>
        <strain evidence="1 2">DSM 17305</strain>
    </source>
</reference>